<name>A0A6J8APY3_MYTCO</name>
<feature type="compositionally biased region" description="Polar residues" evidence="1">
    <location>
        <begin position="55"/>
        <end position="74"/>
    </location>
</feature>
<dbReference type="Proteomes" id="UP000507470">
    <property type="component" value="Unassembled WGS sequence"/>
</dbReference>
<feature type="compositionally biased region" description="Low complexity" evidence="1">
    <location>
        <begin position="150"/>
        <end position="164"/>
    </location>
</feature>
<evidence type="ECO:0000313" key="2">
    <source>
        <dbReference type="EMBL" id="CAC5371823.1"/>
    </source>
</evidence>
<feature type="compositionally biased region" description="Basic and acidic residues" evidence="1">
    <location>
        <begin position="119"/>
        <end position="130"/>
    </location>
</feature>
<sequence>MASPSPVKKRRVDTLTIFVASAGKDLDTQITFCWTQRLTEFINPRIPSITELITTRTQESQNSSETPETFSQTTIHKRKAATVTDTFSKQNKRSKRAEFQFVANQLSDKLSKQNRRSKRREDQVSADKIHDKTRKTQKRQQQRQVYSKVLNALTAAENNAQETTEANHKTKSDHESTKD</sequence>
<reference evidence="2 3" key="1">
    <citation type="submission" date="2020-06" db="EMBL/GenBank/DDBJ databases">
        <authorList>
            <person name="Li R."/>
            <person name="Bekaert M."/>
        </authorList>
    </citation>
    <scope>NUCLEOTIDE SEQUENCE [LARGE SCALE GENOMIC DNA]</scope>
    <source>
        <strain evidence="3">wild</strain>
    </source>
</reference>
<keyword evidence="3" id="KW-1185">Reference proteome</keyword>
<evidence type="ECO:0000313" key="3">
    <source>
        <dbReference type="Proteomes" id="UP000507470"/>
    </source>
</evidence>
<gene>
    <name evidence="2" type="ORF">MCOR_10148</name>
</gene>
<protein>
    <submittedName>
        <fullName evidence="2">Uncharacterized protein</fullName>
    </submittedName>
</protein>
<dbReference type="AlphaFoldDB" id="A0A6J8APY3"/>
<evidence type="ECO:0000256" key="1">
    <source>
        <dbReference type="SAM" id="MobiDB-lite"/>
    </source>
</evidence>
<proteinExistence type="predicted"/>
<feature type="compositionally biased region" description="Basic and acidic residues" evidence="1">
    <location>
        <begin position="165"/>
        <end position="179"/>
    </location>
</feature>
<feature type="compositionally biased region" description="Basic residues" evidence="1">
    <location>
        <begin position="131"/>
        <end position="141"/>
    </location>
</feature>
<organism evidence="2 3">
    <name type="scientific">Mytilus coruscus</name>
    <name type="common">Sea mussel</name>
    <dbReference type="NCBI Taxonomy" id="42192"/>
    <lineage>
        <taxon>Eukaryota</taxon>
        <taxon>Metazoa</taxon>
        <taxon>Spiralia</taxon>
        <taxon>Lophotrochozoa</taxon>
        <taxon>Mollusca</taxon>
        <taxon>Bivalvia</taxon>
        <taxon>Autobranchia</taxon>
        <taxon>Pteriomorphia</taxon>
        <taxon>Mytilida</taxon>
        <taxon>Mytiloidea</taxon>
        <taxon>Mytilidae</taxon>
        <taxon>Mytilinae</taxon>
        <taxon>Mytilus</taxon>
    </lineage>
</organism>
<dbReference type="EMBL" id="CACVKT020001809">
    <property type="protein sequence ID" value="CAC5371823.1"/>
    <property type="molecule type" value="Genomic_DNA"/>
</dbReference>
<feature type="region of interest" description="Disordered" evidence="1">
    <location>
        <begin position="55"/>
        <end position="179"/>
    </location>
</feature>
<accession>A0A6J8APY3</accession>